<dbReference type="RefSeq" id="WP_270074639.1">
    <property type="nucleotide sequence ID" value="NZ_JAJAQC010000055.1"/>
</dbReference>
<accession>A0A9X3NQ06</accession>
<dbReference type="PANTHER" id="PTHR38048:SF2">
    <property type="entry name" value="HEMERYTHRIN-LIKE DOMAIN-CONTAINING PROTEIN"/>
    <property type="match status" value="1"/>
</dbReference>
<gene>
    <name evidence="2" type="ORF">LG943_24160</name>
</gene>
<dbReference type="CDD" id="cd12108">
    <property type="entry name" value="Hr-like"/>
    <property type="match status" value="1"/>
</dbReference>
<protein>
    <submittedName>
        <fullName evidence="2">Hemerythrin domain-containing protein</fullName>
    </submittedName>
</protein>
<sequence length="163" mass="18024">MSETPTAPNPLLDELKWVHGMLRRDLAACRRLAADAVRGAPAEEVREGLERLQSRGPLFQLRTNCLAYCRFVHHHHGLEDAAIFPRVRRSAPHLAEAVDRLEADHRVVSDLLDEVEAAAGDLTGTAAAQARTRLAAALDTLADHLLEHLDYEEGVLGPVFLTW</sequence>
<dbReference type="Gene3D" id="1.20.120.520">
    <property type="entry name" value="nmb1532 protein domain like"/>
    <property type="match status" value="1"/>
</dbReference>
<dbReference type="Proteomes" id="UP001140076">
    <property type="component" value="Unassembled WGS sequence"/>
</dbReference>
<reference evidence="2" key="1">
    <citation type="submission" date="2021-10" db="EMBL/GenBank/DDBJ databases">
        <title>Streptomonospora sp. nov., isolated from mangrove soil.</title>
        <authorList>
            <person name="Chen X."/>
            <person name="Ge X."/>
            <person name="Liu W."/>
        </authorList>
    </citation>
    <scope>NUCLEOTIDE SEQUENCE</scope>
    <source>
        <strain evidence="2">S1-112</strain>
    </source>
</reference>
<evidence type="ECO:0000313" key="3">
    <source>
        <dbReference type="Proteomes" id="UP001140076"/>
    </source>
</evidence>
<dbReference type="Pfam" id="PF01814">
    <property type="entry name" value="Hemerythrin"/>
    <property type="match status" value="1"/>
</dbReference>
<comment type="caution">
    <text evidence="2">The sequence shown here is derived from an EMBL/GenBank/DDBJ whole genome shotgun (WGS) entry which is preliminary data.</text>
</comment>
<organism evidence="2 3">
    <name type="scientific">Streptomonospora mangrovi</name>
    <dbReference type="NCBI Taxonomy" id="2883123"/>
    <lineage>
        <taxon>Bacteria</taxon>
        <taxon>Bacillati</taxon>
        <taxon>Actinomycetota</taxon>
        <taxon>Actinomycetes</taxon>
        <taxon>Streptosporangiales</taxon>
        <taxon>Nocardiopsidaceae</taxon>
        <taxon>Streptomonospora</taxon>
    </lineage>
</organism>
<dbReference type="AlphaFoldDB" id="A0A9X3NQ06"/>
<proteinExistence type="predicted"/>
<evidence type="ECO:0000313" key="2">
    <source>
        <dbReference type="EMBL" id="MDA0567392.1"/>
    </source>
</evidence>
<dbReference type="InterPro" id="IPR053206">
    <property type="entry name" value="Dimeric_xanthone_biosynth"/>
</dbReference>
<keyword evidence="3" id="KW-1185">Reference proteome</keyword>
<evidence type="ECO:0000259" key="1">
    <source>
        <dbReference type="Pfam" id="PF01814"/>
    </source>
</evidence>
<dbReference type="InterPro" id="IPR012312">
    <property type="entry name" value="Hemerythrin-like"/>
</dbReference>
<name>A0A9X3NQ06_9ACTN</name>
<dbReference type="EMBL" id="JAJAQC010000055">
    <property type="protein sequence ID" value="MDA0567392.1"/>
    <property type="molecule type" value="Genomic_DNA"/>
</dbReference>
<feature type="domain" description="Hemerythrin-like" evidence="1">
    <location>
        <begin position="13"/>
        <end position="159"/>
    </location>
</feature>
<dbReference type="PANTHER" id="PTHR38048">
    <property type="entry name" value="EXPRESSED PROTEIN"/>
    <property type="match status" value="1"/>
</dbReference>